<evidence type="ECO:0000256" key="1">
    <source>
        <dbReference type="SAM" id="MobiDB-lite"/>
    </source>
</evidence>
<name>A0AAE0FKX1_9CHLO</name>
<dbReference type="AlphaFoldDB" id="A0AAE0FKX1"/>
<sequence>MSECRELKEEKDSLLEKNKQQFDERQEAQQQEAEDMRRKAEMIKQDLEAKELECMQLKRKFQNGEQQQIVSSAARRPVFHPLGAREMPGTVSTSQAGVSMLWDPKSIEPTQGQMRGSRWSMLDVNNKQAGMQAGMIVSQAGRQQE</sequence>
<dbReference type="EMBL" id="LGRX02016796">
    <property type="protein sequence ID" value="KAK3261594.1"/>
    <property type="molecule type" value="Genomic_DNA"/>
</dbReference>
<comment type="caution">
    <text evidence="2">The sequence shown here is derived from an EMBL/GenBank/DDBJ whole genome shotgun (WGS) entry which is preliminary data.</text>
</comment>
<gene>
    <name evidence="2" type="ORF">CYMTET_29503</name>
</gene>
<feature type="region of interest" description="Disordered" evidence="1">
    <location>
        <begin position="1"/>
        <end position="39"/>
    </location>
</feature>
<evidence type="ECO:0000313" key="3">
    <source>
        <dbReference type="Proteomes" id="UP001190700"/>
    </source>
</evidence>
<accession>A0AAE0FKX1</accession>
<evidence type="ECO:0000313" key="2">
    <source>
        <dbReference type="EMBL" id="KAK3261594.1"/>
    </source>
</evidence>
<organism evidence="2 3">
    <name type="scientific">Cymbomonas tetramitiformis</name>
    <dbReference type="NCBI Taxonomy" id="36881"/>
    <lineage>
        <taxon>Eukaryota</taxon>
        <taxon>Viridiplantae</taxon>
        <taxon>Chlorophyta</taxon>
        <taxon>Pyramimonadophyceae</taxon>
        <taxon>Pyramimonadales</taxon>
        <taxon>Pyramimonadaceae</taxon>
        <taxon>Cymbomonas</taxon>
    </lineage>
</organism>
<proteinExistence type="predicted"/>
<dbReference type="Proteomes" id="UP001190700">
    <property type="component" value="Unassembled WGS sequence"/>
</dbReference>
<feature type="compositionally biased region" description="Basic and acidic residues" evidence="1">
    <location>
        <begin position="1"/>
        <end position="27"/>
    </location>
</feature>
<protein>
    <submittedName>
        <fullName evidence="2">Uncharacterized protein</fullName>
    </submittedName>
</protein>
<keyword evidence="3" id="KW-1185">Reference proteome</keyword>
<reference evidence="2 3" key="1">
    <citation type="journal article" date="2015" name="Genome Biol. Evol.">
        <title>Comparative Genomics of a Bacterivorous Green Alga Reveals Evolutionary Causalities and Consequences of Phago-Mixotrophic Mode of Nutrition.</title>
        <authorList>
            <person name="Burns J.A."/>
            <person name="Paasch A."/>
            <person name="Narechania A."/>
            <person name="Kim E."/>
        </authorList>
    </citation>
    <scope>NUCLEOTIDE SEQUENCE [LARGE SCALE GENOMIC DNA]</scope>
    <source>
        <strain evidence="2 3">PLY_AMNH</strain>
    </source>
</reference>